<dbReference type="RefSeq" id="WP_053597368.1">
    <property type="nucleotide sequence ID" value="NZ_CP067341.1"/>
</dbReference>
<keyword evidence="3" id="KW-1185">Reference proteome</keyword>
<organism evidence="2 3">
    <name type="scientific">Lysinibacillus agricola</name>
    <dbReference type="NCBI Taxonomy" id="2590012"/>
    <lineage>
        <taxon>Bacteria</taxon>
        <taxon>Bacillati</taxon>
        <taxon>Bacillota</taxon>
        <taxon>Bacilli</taxon>
        <taxon>Bacillales</taxon>
        <taxon>Bacillaceae</taxon>
        <taxon>Lysinibacillus</taxon>
    </lineage>
</organism>
<gene>
    <name evidence="2" type="ORF">FJQ98_13915</name>
</gene>
<sequence length="192" mass="22328">MKDSNLFRDDFIIITGGPGSGKTTLLNEIQKNDYNYVPEVARDIIQTQISSEGDALPWKNVKKYRDLMLDKSIESYISALMNPQKHPLFFDRGIPDTLAYTRLINIPISENLESAIKKYKYNKKVFILPPWKEIYKTDSERKQDFEDAVATYKIMFETYKHLGYELIEVPKMKVEERASFIIKNVVNCSSIL</sequence>
<dbReference type="Proteomes" id="UP000596049">
    <property type="component" value="Chromosome"/>
</dbReference>
<name>A0ABX7AL38_9BACI</name>
<proteinExistence type="predicted"/>
<dbReference type="EMBL" id="CP067341">
    <property type="protein sequence ID" value="QQP10386.1"/>
    <property type="molecule type" value="Genomic_DNA"/>
</dbReference>
<feature type="domain" description="NadR/Ttd14 AAA" evidence="1">
    <location>
        <begin position="12"/>
        <end position="177"/>
    </location>
</feature>
<dbReference type="Pfam" id="PF13521">
    <property type="entry name" value="AAA_28"/>
    <property type="match status" value="1"/>
</dbReference>
<evidence type="ECO:0000313" key="3">
    <source>
        <dbReference type="Proteomes" id="UP000596049"/>
    </source>
</evidence>
<dbReference type="Gene3D" id="3.40.50.300">
    <property type="entry name" value="P-loop containing nucleotide triphosphate hydrolases"/>
    <property type="match status" value="1"/>
</dbReference>
<protein>
    <submittedName>
        <fullName evidence="2">AAA family ATPase</fullName>
    </submittedName>
</protein>
<dbReference type="InterPro" id="IPR038727">
    <property type="entry name" value="NadR/Ttd14_AAA_dom"/>
</dbReference>
<reference evidence="2 3" key="1">
    <citation type="submission" date="2020-01" db="EMBL/GenBank/DDBJ databases">
        <authorList>
            <person name="Liu G."/>
            <person name="Liu B."/>
        </authorList>
    </citation>
    <scope>NUCLEOTIDE SEQUENCE [LARGE SCALE GENOMIC DNA]</scope>
    <source>
        <strain evidence="2 3">FJAT-51161</strain>
    </source>
</reference>
<dbReference type="SUPFAM" id="SSF52540">
    <property type="entry name" value="P-loop containing nucleoside triphosphate hydrolases"/>
    <property type="match status" value="1"/>
</dbReference>
<dbReference type="InterPro" id="IPR027417">
    <property type="entry name" value="P-loop_NTPase"/>
</dbReference>
<evidence type="ECO:0000313" key="2">
    <source>
        <dbReference type="EMBL" id="QQP10386.1"/>
    </source>
</evidence>
<accession>A0ABX7AL38</accession>
<evidence type="ECO:0000259" key="1">
    <source>
        <dbReference type="Pfam" id="PF13521"/>
    </source>
</evidence>